<dbReference type="OrthoDB" id="8953821at2"/>
<dbReference type="STRING" id="629680.SAMN04489751_1132"/>
<dbReference type="Pfam" id="PF00083">
    <property type="entry name" value="Sugar_tr"/>
    <property type="match status" value="1"/>
</dbReference>
<feature type="transmembrane region" description="Helical" evidence="8">
    <location>
        <begin position="177"/>
        <end position="194"/>
    </location>
</feature>
<reference evidence="10" key="1">
    <citation type="submission" date="2016-10" db="EMBL/GenBank/DDBJ databases">
        <authorList>
            <person name="Varghese N."/>
            <person name="Submissions S."/>
        </authorList>
    </citation>
    <scope>NUCLEOTIDE SEQUENCE [LARGE SCALE GENOMIC DNA]</scope>
    <source>
        <strain evidence="10">DSM 22082</strain>
    </source>
</reference>
<feature type="transmembrane region" description="Helical" evidence="8">
    <location>
        <begin position="345"/>
        <end position="372"/>
    </location>
</feature>
<evidence type="ECO:0000313" key="11">
    <source>
        <dbReference type="Proteomes" id="UP000199700"/>
    </source>
</evidence>
<evidence type="ECO:0000259" key="9">
    <source>
        <dbReference type="PROSITE" id="PS50850"/>
    </source>
</evidence>
<evidence type="ECO:0000256" key="2">
    <source>
        <dbReference type="ARBA" id="ARBA00022448"/>
    </source>
</evidence>
<feature type="transmembrane region" description="Helical" evidence="8">
    <location>
        <begin position="253"/>
        <end position="270"/>
    </location>
</feature>
<dbReference type="PANTHER" id="PTHR43045">
    <property type="entry name" value="SHIKIMATE TRANSPORTER"/>
    <property type="match status" value="1"/>
</dbReference>
<dbReference type="PROSITE" id="PS50850">
    <property type="entry name" value="MFS"/>
    <property type="match status" value="1"/>
</dbReference>
<evidence type="ECO:0000256" key="3">
    <source>
        <dbReference type="ARBA" id="ARBA00022475"/>
    </source>
</evidence>
<accession>A0A1H1P478</accession>
<keyword evidence="3" id="KW-1003">Cell membrane</keyword>
<protein>
    <submittedName>
        <fullName evidence="10">Predicted arabinose efflux permease, MFS family</fullName>
    </submittedName>
</protein>
<feature type="transmembrane region" description="Helical" evidence="8">
    <location>
        <begin position="320"/>
        <end position="339"/>
    </location>
</feature>
<dbReference type="GO" id="GO:0005886">
    <property type="term" value="C:plasma membrane"/>
    <property type="evidence" value="ECO:0007669"/>
    <property type="project" value="UniProtKB-SubCell"/>
</dbReference>
<feature type="region of interest" description="Disordered" evidence="7">
    <location>
        <begin position="446"/>
        <end position="470"/>
    </location>
</feature>
<dbReference type="InterPro" id="IPR011701">
    <property type="entry name" value="MFS"/>
</dbReference>
<proteinExistence type="predicted"/>
<comment type="subcellular location">
    <subcellularLocation>
        <location evidence="1">Cell membrane</location>
        <topology evidence="1">Multi-pass membrane protein</topology>
    </subcellularLocation>
</comment>
<feature type="transmembrane region" description="Helical" evidence="8">
    <location>
        <begin position="101"/>
        <end position="119"/>
    </location>
</feature>
<evidence type="ECO:0000256" key="4">
    <source>
        <dbReference type="ARBA" id="ARBA00022692"/>
    </source>
</evidence>
<dbReference type="PROSITE" id="PS00217">
    <property type="entry name" value="SUGAR_TRANSPORT_2"/>
    <property type="match status" value="1"/>
</dbReference>
<keyword evidence="6 8" id="KW-0472">Membrane</keyword>
<feature type="transmembrane region" description="Helical" evidence="8">
    <location>
        <begin position="65"/>
        <end position="89"/>
    </location>
</feature>
<dbReference type="Gene3D" id="1.20.1250.20">
    <property type="entry name" value="MFS general substrate transporter like domains"/>
    <property type="match status" value="2"/>
</dbReference>
<dbReference type="SUPFAM" id="SSF103473">
    <property type="entry name" value="MFS general substrate transporter"/>
    <property type="match status" value="1"/>
</dbReference>
<dbReference type="InterPro" id="IPR005828">
    <property type="entry name" value="MFS_sugar_transport-like"/>
</dbReference>
<evidence type="ECO:0000256" key="6">
    <source>
        <dbReference type="ARBA" id="ARBA00023136"/>
    </source>
</evidence>
<keyword evidence="2" id="KW-0813">Transport</keyword>
<evidence type="ECO:0000256" key="1">
    <source>
        <dbReference type="ARBA" id="ARBA00004651"/>
    </source>
</evidence>
<feature type="transmembrane region" description="Helical" evidence="8">
    <location>
        <begin position="384"/>
        <end position="405"/>
    </location>
</feature>
<dbReference type="InterPro" id="IPR020846">
    <property type="entry name" value="MFS_dom"/>
</dbReference>
<evidence type="ECO:0000256" key="8">
    <source>
        <dbReference type="SAM" id="Phobius"/>
    </source>
</evidence>
<evidence type="ECO:0000256" key="5">
    <source>
        <dbReference type="ARBA" id="ARBA00022989"/>
    </source>
</evidence>
<dbReference type="EMBL" id="LT629739">
    <property type="protein sequence ID" value="SDS06041.1"/>
    <property type="molecule type" value="Genomic_DNA"/>
</dbReference>
<feature type="region of interest" description="Disordered" evidence="7">
    <location>
        <begin position="1"/>
        <end position="25"/>
    </location>
</feature>
<dbReference type="Pfam" id="PF07690">
    <property type="entry name" value="MFS_1"/>
    <property type="match status" value="1"/>
</dbReference>
<organism evidence="10 11">
    <name type="scientific">Brevibacterium sandarakinum</name>
    <dbReference type="NCBI Taxonomy" id="629680"/>
    <lineage>
        <taxon>Bacteria</taxon>
        <taxon>Bacillati</taxon>
        <taxon>Actinomycetota</taxon>
        <taxon>Actinomycetes</taxon>
        <taxon>Micrococcales</taxon>
        <taxon>Brevibacteriaceae</taxon>
        <taxon>Brevibacterium</taxon>
    </lineage>
</organism>
<feature type="compositionally biased region" description="Low complexity" evidence="7">
    <location>
        <begin position="449"/>
        <end position="470"/>
    </location>
</feature>
<feature type="domain" description="Major facilitator superfamily (MFS) profile" evidence="9">
    <location>
        <begin position="28"/>
        <end position="436"/>
    </location>
</feature>
<keyword evidence="4 8" id="KW-0812">Transmembrane</keyword>
<evidence type="ECO:0000256" key="7">
    <source>
        <dbReference type="SAM" id="MobiDB-lite"/>
    </source>
</evidence>
<dbReference type="PANTHER" id="PTHR43045:SF2">
    <property type="entry name" value="INNER MEMBRANE METABOLITE TRANSPORT PROTEIN YHJE"/>
    <property type="match status" value="1"/>
</dbReference>
<dbReference type="RefSeq" id="WP_092103894.1">
    <property type="nucleotide sequence ID" value="NZ_LT629739.1"/>
</dbReference>
<dbReference type="InterPro" id="IPR005829">
    <property type="entry name" value="Sugar_transporter_CS"/>
</dbReference>
<feature type="transmembrane region" description="Helical" evidence="8">
    <location>
        <begin position="411"/>
        <end position="433"/>
    </location>
</feature>
<sequence>MSNLGSAPIPDTDATPAPSVDPKQGRRAGTAAFVGTTIEWFDFYIYGTASALVLGKLFFPEVSPAMGTLAAFATFAVGFIARPLGGVIFGHFGDKFGRKNTVITTLLLMGMATVGVGLLPTYEQIGFMAPILLVLLRIIQGVAMGGEWGGAVLIATEFAPPGKKIIYGAFAQQGSPVGNLLATVSFLGLTYMSAENFGAWGWRIPFLASAILILVGLYIRLKITESPEMIAATEKAPQKRTPIVELLHDHWKVVALAIGAVVAGVAITYVKTTFALSWATTELDFGRTEFLQVITVALIAQVIIQPFGAILASKVDAKKAILIMLLPELVLLPAMFLLIQTGNFWLAMFGMVLATAPHAMYYAALAGVLAQLFPTTIRYTGISVAYQVSTALFAGTAPFLSQALLSATGSIWVVVCLGLGYVLISIVCMSLLLRGKSWINREGETGHLAKTGTTPATPTDSVTTASTANH</sequence>
<dbReference type="AlphaFoldDB" id="A0A1H1P478"/>
<feature type="transmembrane region" description="Helical" evidence="8">
    <location>
        <begin position="200"/>
        <end position="219"/>
    </location>
</feature>
<dbReference type="Proteomes" id="UP000199700">
    <property type="component" value="Chromosome"/>
</dbReference>
<feature type="compositionally biased region" description="Low complexity" evidence="7">
    <location>
        <begin position="7"/>
        <end position="18"/>
    </location>
</feature>
<evidence type="ECO:0000313" key="10">
    <source>
        <dbReference type="EMBL" id="SDS06041.1"/>
    </source>
</evidence>
<gene>
    <name evidence="10" type="ORF">SAMN04489751_1132</name>
</gene>
<feature type="transmembrane region" description="Helical" evidence="8">
    <location>
        <begin position="290"/>
        <end position="313"/>
    </location>
</feature>
<keyword evidence="11" id="KW-1185">Reference proteome</keyword>
<keyword evidence="5 8" id="KW-1133">Transmembrane helix</keyword>
<feature type="transmembrane region" description="Helical" evidence="8">
    <location>
        <begin position="131"/>
        <end position="156"/>
    </location>
</feature>
<name>A0A1H1P478_BRESA</name>
<dbReference type="CDD" id="cd17369">
    <property type="entry name" value="MFS_ShiA_like"/>
    <property type="match status" value="1"/>
</dbReference>
<dbReference type="GO" id="GO:0022857">
    <property type="term" value="F:transmembrane transporter activity"/>
    <property type="evidence" value="ECO:0007669"/>
    <property type="project" value="InterPro"/>
</dbReference>
<dbReference type="InterPro" id="IPR036259">
    <property type="entry name" value="MFS_trans_sf"/>
</dbReference>